<evidence type="ECO:0000313" key="1">
    <source>
        <dbReference type="EMBL" id="THU56664.1"/>
    </source>
</evidence>
<organism evidence="1 2">
    <name type="scientific">Musa balbisiana</name>
    <name type="common">Banana</name>
    <dbReference type="NCBI Taxonomy" id="52838"/>
    <lineage>
        <taxon>Eukaryota</taxon>
        <taxon>Viridiplantae</taxon>
        <taxon>Streptophyta</taxon>
        <taxon>Embryophyta</taxon>
        <taxon>Tracheophyta</taxon>
        <taxon>Spermatophyta</taxon>
        <taxon>Magnoliopsida</taxon>
        <taxon>Liliopsida</taxon>
        <taxon>Zingiberales</taxon>
        <taxon>Musaceae</taxon>
        <taxon>Musa</taxon>
    </lineage>
</organism>
<proteinExistence type="predicted"/>
<comment type="caution">
    <text evidence="1">The sequence shown here is derived from an EMBL/GenBank/DDBJ whole genome shotgun (WGS) entry which is preliminary data.</text>
</comment>
<gene>
    <name evidence="1" type="ORF">C4D60_Mb11t19610</name>
</gene>
<reference evidence="1 2" key="1">
    <citation type="journal article" date="2019" name="Nat. Plants">
        <title>Genome sequencing of Musa balbisiana reveals subgenome evolution and function divergence in polyploid bananas.</title>
        <authorList>
            <person name="Yao X."/>
        </authorList>
    </citation>
    <scope>NUCLEOTIDE SEQUENCE [LARGE SCALE GENOMIC DNA]</scope>
    <source>
        <strain evidence="2">cv. DH-PKW</strain>
        <tissue evidence="1">Leaves</tissue>
    </source>
</reference>
<name>A0A4S8J6Z1_MUSBA</name>
<keyword evidence="2" id="KW-1185">Reference proteome</keyword>
<dbReference type="Proteomes" id="UP000317650">
    <property type="component" value="Chromosome 11"/>
</dbReference>
<evidence type="ECO:0000313" key="2">
    <source>
        <dbReference type="Proteomes" id="UP000317650"/>
    </source>
</evidence>
<sequence>MKHRVAHSNFGGEFCLLVGSATRSKCRSIQGGKNHARCSNFSPHLRMQGQRYCR</sequence>
<accession>A0A4S8J6Z1</accession>
<dbReference type="EMBL" id="PYDT01000007">
    <property type="protein sequence ID" value="THU56664.1"/>
    <property type="molecule type" value="Genomic_DNA"/>
</dbReference>
<protein>
    <submittedName>
        <fullName evidence="1">Uncharacterized protein</fullName>
    </submittedName>
</protein>
<dbReference type="AlphaFoldDB" id="A0A4S8J6Z1"/>